<dbReference type="GO" id="GO:0048472">
    <property type="term" value="F:threonine-phosphate decarboxylase activity"/>
    <property type="evidence" value="ECO:0007669"/>
    <property type="project" value="InterPro"/>
</dbReference>
<gene>
    <name evidence="9" type="primary">cobD</name>
    <name evidence="10" type="ORF">CCO03_14060</name>
</gene>
<evidence type="ECO:0000256" key="7">
    <source>
        <dbReference type="ARBA" id="ARBA00022989"/>
    </source>
</evidence>
<dbReference type="PANTHER" id="PTHR34308">
    <property type="entry name" value="COBALAMIN BIOSYNTHESIS PROTEIN CBIB"/>
    <property type="match status" value="1"/>
</dbReference>
<name>A0A1Y0EQF6_9BURK</name>
<comment type="function">
    <text evidence="9">Converts cobyric acid to cobinamide by the addition of aminopropanol on the F carboxylic group.</text>
</comment>
<keyword evidence="8 9" id="KW-0472">Membrane</keyword>
<dbReference type="HAMAP" id="MF_00024">
    <property type="entry name" value="CobD_CbiB"/>
    <property type="match status" value="1"/>
</dbReference>
<feature type="transmembrane region" description="Helical" evidence="9">
    <location>
        <begin position="316"/>
        <end position="336"/>
    </location>
</feature>
<comment type="similarity">
    <text evidence="3 9">Belongs to the CobD/CbiB family.</text>
</comment>
<dbReference type="GO" id="GO:0009236">
    <property type="term" value="P:cobalamin biosynthetic process"/>
    <property type="evidence" value="ECO:0007669"/>
    <property type="project" value="UniProtKB-UniRule"/>
</dbReference>
<evidence type="ECO:0000256" key="5">
    <source>
        <dbReference type="ARBA" id="ARBA00022573"/>
    </source>
</evidence>
<evidence type="ECO:0000256" key="4">
    <source>
        <dbReference type="ARBA" id="ARBA00022475"/>
    </source>
</evidence>
<evidence type="ECO:0000256" key="6">
    <source>
        <dbReference type="ARBA" id="ARBA00022692"/>
    </source>
</evidence>
<evidence type="ECO:0000256" key="2">
    <source>
        <dbReference type="ARBA" id="ARBA00004953"/>
    </source>
</evidence>
<keyword evidence="6 9" id="KW-0812">Transmembrane</keyword>
<keyword evidence="5 9" id="KW-0169">Cobalamin biosynthesis</keyword>
<feature type="transmembrane region" description="Helical" evidence="9">
    <location>
        <begin position="49"/>
        <end position="69"/>
    </location>
</feature>
<sequence>MSLFALVLAWLVEQVRPLRHGSWPNRVLRRWARWVARNVDTGKLVHARVGWVLIVGVPALACTLVHWGLQQLLGSFVAMLWDALLLYACLGWRSFSQHFMAIRNALADGDEELARRLLAAWQGVETARVPGTEIARHAIEYAVLSAHRHVFGVVAWYGFTAMLGLAPLGAVMYRLAEVTMRDARLRHTVLALSERSLLAEVAERAWQVLDWAPARLTALSLAVVGNFVEAVSSWRSHAQQAPMDSDGLLLTATAGALNIRLGGASLARLAPPGHASARDQAWSTADAIFTPQLTAQTGTPHRREPEVPRMGEVAKLLWRSLGVWLLLLVLLALARLL</sequence>
<reference evidence="10 11" key="1">
    <citation type="submission" date="2017-05" db="EMBL/GenBank/DDBJ databases">
        <authorList>
            <person name="Song R."/>
            <person name="Chenine A.L."/>
            <person name="Ruprecht R.M."/>
        </authorList>
    </citation>
    <scope>NUCLEOTIDE SEQUENCE [LARGE SCALE GENOMIC DNA]</scope>
    <source>
        <strain evidence="10 11">DSM 26136</strain>
    </source>
</reference>
<dbReference type="OrthoDB" id="8533534at2"/>
<keyword evidence="11" id="KW-1185">Reference proteome</keyword>
<evidence type="ECO:0000256" key="3">
    <source>
        <dbReference type="ARBA" id="ARBA00006263"/>
    </source>
</evidence>
<proteinExistence type="inferred from homology"/>
<dbReference type="GO" id="GO:0005886">
    <property type="term" value="C:plasma membrane"/>
    <property type="evidence" value="ECO:0007669"/>
    <property type="project" value="UniProtKB-SubCell"/>
</dbReference>
<evidence type="ECO:0000256" key="9">
    <source>
        <dbReference type="HAMAP-Rule" id="MF_00024"/>
    </source>
</evidence>
<accession>A0A1Y0EQF6</accession>
<dbReference type="PANTHER" id="PTHR34308:SF1">
    <property type="entry name" value="COBALAMIN BIOSYNTHESIS PROTEIN CBIB"/>
    <property type="match status" value="1"/>
</dbReference>
<evidence type="ECO:0000256" key="1">
    <source>
        <dbReference type="ARBA" id="ARBA00004651"/>
    </source>
</evidence>
<dbReference type="InterPro" id="IPR004485">
    <property type="entry name" value="Cobalamin_biosynth_CobD/CbiB"/>
</dbReference>
<dbReference type="UniPathway" id="UPA00148"/>
<protein>
    <recommendedName>
        <fullName evidence="9">Cobalamin biosynthesis protein CobD</fullName>
    </recommendedName>
</protein>
<dbReference type="EMBL" id="CP021455">
    <property type="protein sequence ID" value="ARU05660.1"/>
    <property type="molecule type" value="Genomic_DNA"/>
</dbReference>
<organism evidence="10 11">
    <name type="scientific">Comamonas serinivorans</name>
    <dbReference type="NCBI Taxonomy" id="1082851"/>
    <lineage>
        <taxon>Bacteria</taxon>
        <taxon>Pseudomonadati</taxon>
        <taxon>Pseudomonadota</taxon>
        <taxon>Betaproteobacteria</taxon>
        <taxon>Burkholderiales</taxon>
        <taxon>Comamonadaceae</taxon>
        <taxon>Comamonas</taxon>
    </lineage>
</organism>
<feature type="transmembrane region" description="Helical" evidence="9">
    <location>
        <begin position="76"/>
        <end position="95"/>
    </location>
</feature>
<dbReference type="GO" id="GO:0015420">
    <property type="term" value="F:ABC-type vitamin B12 transporter activity"/>
    <property type="evidence" value="ECO:0007669"/>
    <property type="project" value="UniProtKB-UniRule"/>
</dbReference>
<evidence type="ECO:0000313" key="10">
    <source>
        <dbReference type="EMBL" id="ARU05660.1"/>
    </source>
</evidence>
<dbReference type="RefSeq" id="WP_087282043.1">
    <property type="nucleotide sequence ID" value="NZ_CP021455.1"/>
</dbReference>
<comment type="subcellular location">
    <subcellularLocation>
        <location evidence="1 9">Cell membrane</location>
        <topology evidence="1 9">Multi-pass membrane protein</topology>
    </subcellularLocation>
</comment>
<keyword evidence="7 9" id="KW-1133">Transmembrane helix</keyword>
<comment type="caution">
    <text evidence="9">Lacks conserved residue(s) required for the propagation of feature annotation.</text>
</comment>
<feature type="transmembrane region" description="Helical" evidence="9">
    <location>
        <begin position="154"/>
        <end position="176"/>
    </location>
</feature>
<dbReference type="KEGG" id="cser:CCO03_14060"/>
<comment type="pathway">
    <text evidence="2 9">Cofactor biosynthesis; adenosylcobalamin biosynthesis.</text>
</comment>
<evidence type="ECO:0000256" key="8">
    <source>
        <dbReference type="ARBA" id="ARBA00023136"/>
    </source>
</evidence>
<evidence type="ECO:0000313" key="11">
    <source>
        <dbReference type="Proteomes" id="UP000196138"/>
    </source>
</evidence>
<dbReference type="Proteomes" id="UP000196138">
    <property type="component" value="Chromosome"/>
</dbReference>
<dbReference type="AlphaFoldDB" id="A0A1Y0EQF6"/>
<keyword evidence="4 9" id="KW-1003">Cell membrane</keyword>
<dbReference type="Pfam" id="PF03186">
    <property type="entry name" value="CobD_Cbib"/>
    <property type="match status" value="1"/>
</dbReference>